<dbReference type="RefSeq" id="XP_031780348.1">
    <property type="nucleotide sequence ID" value="XM_031924488.2"/>
</dbReference>
<name>A0A7M7Q3Y0_NASVI</name>
<dbReference type="OrthoDB" id="5979509at2759"/>
<evidence type="ECO:0000259" key="1">
    <source>
        <dbReference type="PROSITE" id="PS51061"/>
    </source>
</evidence>
<dbReference type="GO" id="GO:0003676">
    <property type="term" value="F:nucleic acid binding"/>
    <property type="evidence" value="ECO:0007669"/>
    <property type="project" value="UniProtKB-UniRule"/>
</dbReference>
<dbReference type="Proteomes" id="UP000002358">
    <property type="component" value="Unassembled WGS sequence"/>
</dbReference>
<dbReference type="InterPro" id="IPR001374">
    <property type="entry name" value="R3H_dom"/>
</dbReference>
<evidence type="ECO:0000313" key="2">
    <source>
        <dbReference type="EnsemblMetazoa" id="XP_031780348"/>
    </source>
</evidence>
<dbReference type="InterPro" id="IPR017330">
    <property type="entry name" value="SPAG7"/>
</dbReference>
<evidence type="ECO:0000313" key="3">
    <source>
        <dbReference type="Proteomes" id="UP000002358"/>
    </source>
</evidence>
<keyword evidence="3" id="KW-1185">Reference proteome</keyword>
<sequence length="353" mass="41123">MDLLGSILNSMDKPPSISVSQKALMKIDTKKIPEEWCVVQLFSQDNTTIIPCMWLRSDKRSCDWPPYIAQEMVDQAIDECEEPTDDWISQHIVKLFASTVTYAEAIVEKDKAKLFLYKERELAEKERINNDDIHASGKTPRIISIQDVPTRPRKENREEFNKHKRDEAEALKSFREKVEREINSFLKDDFLKKYTFLPMDKVYRSVIHDVCDVANILAYSFGEDENDKHVVIFKKEYAPSEEQLSVLRKGGEWNEETAQKLQRQKIEQIKQKDLMCCQKGKRKVIPNSNYKDKYEHLIGKEAALEAAKKTEANSNYGCVPIQNKKDQRSIEQTLADIKEKKRKLQEQSANKND</sequence>
<dbReference type="InterPro" id="IPR034068">
    <property type="entry name" value="R3H_sperm-antigen"/>
</dbReference>
<dbReference type="Gene3D" id="3.30.1370.50">
    <property type="entry name" value="R3H-like domain"/>
    <property type="match status" value="1"/>
</dbReference>
<proteinExistence type="predicted"/>
<reference evidence="2" key="1">
    <citation type="submission" date="2021-01" db="UniProtKB">
        <authorList>
            <consortium name="EnsemblMetazoa"/>
        </authorList>
    </citation>
    <scope>IDENTIFICATION</scope>
</reference>
<dbReference type="Pfam" id="PF01424">
    <property type="entry name" value="R3H"/>
    <property type="match status" value="1"/>
</dbReference>
<feature type="domain" description="R3H" evidence="1">
    <location>
        <begin position="172"/>
        <end position="236"/>
    </location>
</feature>
<dbReference type="SUPFAM" id="SSF82708">
    <property type="entry name" value="R3H domain"/>
    <property type="match status" value="1"/>
</dbReference>
<protein>
    <recommendedName>
        <fullName evidence="1">R3H domain-containing protein</fullName>
    </recommendedName>
</protein>
<dbReference type="PROSITE" id="PS51061">
    <property type="entry name" value="R3H"/>
    <property type="match status" value="1"/>
</dbReference>
<dbReference type="EnsemblMetazoa" id="XM_031924488">
    <property type="protein sequence ID" value="XP_031780348"/>
    <property type="gene ID" value="LOC100114711"/>
</dbReference>
<organism evidence="2 3">
    <name type="scientific">Nasonia vitripennis</name>
    <name type="common">Parasitic wasp</name>
    <dbReference type="NCBI Taxonomy" id="7425"/>
    <lineage>
        <taxon>Eukaryota</taxon>
        <taxon>Metazoa</taxon>
        <taxon>Ecdysozoa</taxon>
        <taxon>Arthropoda</taxon>
        <taxon>Hexapoda</taxon>
        <taxon>Insecta</taxon>
        <taxon>Pterygota</taxon>
        <taxon>Neoptera</taxon>
        <taxon>Endopterygota</taxon>
        <taxon>Hymenoptera</taxon>
        <taxon>Apocrita</taxon>
        <taxon>Proctotrupomorpha</taxon>
        <taxon>Chalcidoidea</taxon>
        <taxon>Pteromalidae</taxon>
        <taxon>Pteromalinae</taxon>
        <taxon>Nasonia</taxon>
    </lineage>
</organism>
<dbReference type="PANTHER" id="PTHR13498:SF3">
    <property type="entry name" value="SPERM-ASSOCIATED ANTIGEN 7"/>
    <property type="match status" value="1"/>
</dbReference>
<dbReference type="GeneID" id="100114711"/>
<accession>A0A7M7Q3Y0</accession>
<dbReference type="AlphaFoldDB" id="A0A7M7Q3Y0"/>
<dbReference type="InterPro" id="IPR036867">
    <property type="entry name" value="R3H_dom_sf"/>
</dbReference>
<dbReference type="SMR" id="A0A7M7Q3Y0"/>
<dbReference type="SMART" id="SM00393">
    <property type="entry name" value="R3H"/>
    <property type="match status" value="1"/>
</dbReference>
<dbReference type="PANTHER" id="PTHR13498">
    <property type="entry name" value="SPERM ASSOCIATED ANTIGEN 7"/>
    <property type="match status" value="1"/>
</dbReference>
<dbReference type="CDD" id="cd02636">
    <property type="entry name" value="R3H_sperm-antigen"/>
    <property type="match status" value="1"/>
</dbReference>